<reference evidence="7" key="1">
    <citation type="submission" date="2022-11" db="UniProtKB">
        <authorList>
            <consortium name="WormBaseParasite"/>
        </authorList>
    </citation>
    <scope>IDENTIFICATION</scope>
</reference>
<dbReference type="Proteomes" id="UP000887566">
    <property type="component" value="Unplaced"/>
</dbReference>
<accession>A0A914W1Y1</accession>
<dbReference type="WBParaSite" id="PSAMB.scaffold3045size19910.g20093.t1">
    <property type="protein sequence ID" value="PSAMB.scaffold3045size19910.g20093.t1"/>
    <property type="gene ID" value="PSAMB.scaffold3045size19910.g20093"/>
</dbReference>
<sequence>MRLNIAAVSLVLISVFSFGRADLPTAEEYRFGEHNQVHDAEHLKHHLQDKIDVKETELNEEQRRFHYFFMHDLNKDNLIDGNEIIKAMVHEHFTEAESRAQPPPPSIEESSIENMVDSIMREMDANNDGFLSYAEYTKQTAND</sequence>
<keyword evidence="6" id="KW-1185">Reference proteome</keyword>
<evidence type="ECO:0000259" key="5">
    <source>
        <dbReference type="PROSITE" id="PS50222"/>
    </source>
</evidence>
<dbReference type="PANTHER" id="PTHR23104:SF12">
    <property type="entry name" value="EF-HAND DOMAIN-CONTAINING PROTEIN"/>
    <property type="match status" value="1"/>
</dbReference>
<dbReference type="InterPro" id="IPR052110">
    <property type="entry name" value="MCFD2-like"/>
</dbReference>
<organism evidence="6 7">
    <name type="scientific">Plectus sambesii</name>
    <dbReference type="NCBI Taxonomy" id="2011161"/>
    <lineage>
        <taxon>Eukaryota</taxon>
        <taxon>Metazoa</taxon>
        <taxon>Ecdysozoa</taxon>
        <taxon>Nematoda</taxon>
        <taxon>Chromadorea</taxon>
        <taxon>Plectida</taxon>
        <taxon>Plectina</taxon>
        <taxon>Plectoidea</taxon>
        <taxon>Plectidae</taxon>
        <taxon>Plectus</taxon>
    </lineage>
</organism>
<dbReference type="PANTHER" id="PTHR23104">
    <property type="entry name" value="MULTIPLE COAGULATION FACTOR DEFICIENCY PROTEIN 2 NEURAL STEM CELL DERIVED NEURONAL SURVIVAL PROTEIN"/>
    <property type="match status" value="1"/>
</dbReference>
<proteinExistence type="predicted"/>
<evidence type="ECO:0000256" key="3">
    <source>
        <dbReference type="ARBA" id="ARBA00022837"/>
    </source>
</evidence>
<dbReference type="GO" id="GO:0005509">
    <property type="term" value="F:calcium ion binding"/>
    <property type="evidence" value="ECO:0007669"/>
    <property type="project" value="InterPro"/>
</dbReference>
<dbReference type="InterPro" id="IPR011992">
    <property type="entry name" value="EF-hand-dom_pair"/>
</dbReference>
<keyword evidence="1 4" id="KW-0732">Signal</keyword>
<evidence type="ECO:0000256" key="2">
    <source>
        <dbReference type="ARBA" id="ARBA00022737"/>
    </source>
</evidence>
<evidence type="ECO:0000256" key="1">
    <source>
        <dbReference type="ARBA" id="ARBA00022729"/>
    </source>
</evidence>
<dbReference type="SUPFAM" id="SSF47473">
    <property type="entry name" value="EF-hand"/>
    <property type="match status" value="1"/>
</dbReference>
<evidence type="ECO:0000313" key="7">
    <source>
        <dbReference type="WBParaSite" id="PSAMB.scaffold3045size19910.g20093.t1"/>
    </source>
</evidence>
<dbReference type="PROSITE" id="PS00018">
    <property type="entry name" value="EF_HAND_1"/>
    <property type="match status" value="2"/>
</dbReference>
<evidence type="ECO:0000313" key="6">
    <source>
        <dbReference type="Proteomes" id="UP000887566"/>
    </source>
</evidence>
<evidence type="ECO:0000256" key="4">
    <source>
        <dbReference type="SAM" id="SignalP"/>
    </source>
</evidence>
<dbReference type="PROSITE" id="PS50222">
    <property type="entry name" value="EF_HAND_2"/>
    <property type="match status" value="1"/>
</dbReference>
<dbReference type="Pfam" id="PF13499">
    <property type="entry name" value="EF-hand_7"/>
    <property type="match status" value="1"/>
</dbReference>
<dbReference type="InterPro" id="IPR018247">
    <property type="entry name" value="EF_Hand_1_Ca_BS"/>
</dbReference>
<feature type="signal peptide" evidence="4">
    <location>
        <begin position="1"/>
        <end position="21"/>
    </location>
</feature>
<feature type="domain" description="EF-hand" evidence="5">
    <location>
        <begin position="111"/>
        <end position="143"/>
    </location>
</feature>
<dbReference type="AlphaFoldDB" id="A0A914W1Y1"/>
<protein>
    <submittedName>
        <fullName evidence="7">EF-hand domain-containing protein</fullName>
    </submittedName>
</protein>
<feature type="chain" id="PRO_5037962036" evidence="4">
    <location>
        <begin position="22"/>
        <end position="143"/>
    </location>
</feature>
<keyword evidence="2" id="KW-0677">Repeat</keyword>
<dbReference type="Gene3D" id="1.10.238.10">
    <property type="entry name" value="EF-hand"/>
    <property type="match status" value="1"/>
</dbReference>
<name>A0A914W1Y1_9BILA</name>
<keyword evidence="3" id="KW-0106">Calcium</keyword>
<dbReference type="InterPro" id="IPR002048">
    <property type="entry name" value="EF_hand_dom"/>
</dbReference>